<comment type="caution">
    <text evidence="5">The sequence shown here is derived from an EMBL/GenBank/DDBJ whole genome shotgun (WGS) entry which is preliminary data.</text>
</comment>
<evidence type="ECO:0000256" key="3">
    <source>
        <dbReference type="ARBA" id="ARBA00023163"/>
    </source>
</evidence>
<dbReference type="RefSeq" id="WP_308453102.1">
    <property type="nucleotide sequence ID" value="NZ_JAJEQR010000011.1"/>
</dbReference>
<dbReference type="Pfam" id="PF12833">
    <property type="entry name" value="HTH_18"/>
    <property type="match status" value="1"/>
</dbReference>
<dbReference type="AlphaFoldDB" id="A0AAE3E971"/>
<dbReference type="InterPro" id="IPR013096">
    <property type="entry name" value="Cupin_2"/>
</dbReference>
<dbReference type="PROSITE" id="PS01124">
    <property type="entry name" value="HTH_ARAC_FAMILY_2"/>
    <property type="match status" value="1"/>
</dbReference>
<keyword evidence="6" id="KW-1185">Reference proteome</keyword>
<dbReference type="SMART" id="SM00342">
    <property type="entry name" value="HTH_ARAC"/>
    <property type="match status" value="1"/>
</dbReference>
<feature type="domain" description="HTH araC/xylS-type" evidence="4">
    <location>
        <begin position="248"/>
        <end position="345"/>
    </location>
</feature>
<reference evidence="5" key="1">
    <citation type="submission" date="2021-10" db="EMBL/GenBank/DDBJ databases">
        <title>Anaerobic single-cell dispensing facilitates the cultivation of human gut bacteria.</title>
        <authorList>
            <person name="Afrizal A."/>
        </authorList>
    </citation>
    <scope>NUCLEOTIDE SEQUENCE</scope>
    <source>
        <strain evidence="5">CLA-AA-H215</strain>
    </source>
</reference>
<keyword evidence="2" id="KW-0238">DNA-binding</keyword>
<dbReference type="PANTHER" id="PTHR43280:SF2">
    <property type="entry name" value="HTH-TYPE TRANSCRIPTIONAL REGULATOR EXSA"/>
    <property type="match status" value="1"/>
</dbReference>
<dbReference type="InterPro" id="IPR009057">
    <property type="entry name" value="Homeodomain-like_sf"/>
</dbReference>
<evidence type="ECO:0000256" key="1">
    <source>
        <dbReference type="ARBA" id="ARBA00023015"/>
    </source>
</evidence>
<dbReference type="GO" id="GO:0043565">
    <property type="term" value="F:sequence-specific DNA binding"/>
    <property type="evidence" value="ECO:0007669"/>
    <property type="project" value="InterPro"/>
</dbReference>
<proteinExistence type="predicted"/>
<dbReference type="PANTHER" id="PTHR43280">
    <property type="entry name" value="ARAC-FAMILY TRANSCRIPTIONAL REGULATOR"/>
    <property type="match status" value="1"/>
</dbReference>
<keyword evidence="3" id="KW-0804">Transcription</keyword>
<keyword evidence="1" id="KW-0805">Transcription regulation</keyword>
<dbReference type="InterPro" id="IPR014710">
    <property type="entry name" value="RmlC-like_jellyroll"/>
</dbReference>
<accession>A0AAE3E971</accession>
<dbReference type="GO" id="GO:0003700">
    <property type="term" value="F:DNA-binding transcription factor activity"/>
    <property type="evidence" value="ECO:0007669"/>
    <property type="project" value="InterPro"/>
</dbReference>
<dbReference type="InterPro" id="IPR037923">
    <property type="entry name" value="HTH-like"/>
</dbReference>
<dbReference type="Gene3D" id="2.60.120.10">
    <property type="entry name" value="Jelly Rolls"/>
    <property type="match status" value="1"/>
</dbReference>
<protein>
    <submittedName>
        <fullName evidence="5">Helix-turn-helix domain-containing protein</fullName>
    </submittedName>
</protein>
<dbReference type="SUPFAM" id="SSF51215">
    <property type="entry name" value="Regulatory protein AraC"/>
    <property type="match status" value="1"/>
</dbReference>
<sequence length="358" mass="41407">MSSNLIRLCRELTDSDLPLLSYEDPLRSRLICPEYDKSAPEVKTFPPAAAPLFLLCWNISCGILNASLFPIKKDFRCCYSFTPGEHTQPHTHDYIELAYVVDGEFRQLILGREITFHSGDFCLIDRNCIHSDILQNGDSTVLFLGISRTLFDEIIQEKGTDQKITAFLQSALLKQKSLHQYLHFVPRNTSLEVEECLAALIPELKNNDAASRYICKGLLIRIFHILSTEYEISLSRENRQAMNYLLFTEVTSYIRENYASISVQDLVDRFHFQEDYYNRLIKSRTGLSYSKYVQHIRLEKACELLLSSDASIDEISVAVGYHNKGFFYKIFCERFQATPNEIRRMHLKQPPEDTTPDR</sequence>
<evidence type="ECO:0000259" key="4">
    <source>
        <dbReference type="PROSITE" id="PS01124"/>
    </source>
</evidence>
<dbReference type="EMBL" id="JAJEQR010000011">
    <property type="protein sequence ID" value="MCC2230428.1"/>
    <property type="molecule type" value="Genomic_DNA"/>
</dbReference>
<dbReference type="Gene3D" id="1.10.10.60">
    <property type="entry name" value="Homeodomain-like"/>
    <property type="match status" value="2"/>
</dbReference>
<name>A0AAE3E971_9FIRM</name>
<evidence type="ECO:0000256" key="2">
    <source>
        <dbReference type="ARBA" id="ARBA00023125"/>
    </source>
</evidence>
<dbReference type="SUPFAM" id="SSF46689">
    <property type="entry name" value="Homeodomain-like"/>
    <property type="match status" value="1"/>
</dbReference>
<evidence type="ECO:0000313" key="6">
    <source>
        <dbReference type="Proteomes" id="UP001198182"/>
    </source>
</evidence>
<dbReference type="Proteomes" id="UP001198182">
    <property type="component" value="Unassembled WGS sequence"/>
</dbReference>
<organism evidence="5 6">
    <name type="scientific">Hominifimenecus microfluidus</name>
    <dbReference type="NCBI Taxonomy" id="2885348"/>
    <lineage>
        <taxon>Bacteria</taxon>
        <taxon>Bacillati</taxon>
        <taxon>Bacillota</taxon>
        <taxon>Clostridia</taxon>
        <taxon>Lachnospirales</taxon>
        <taxon>Lachnospiraceae</taxon>
        <taxon>Hominifimenecus</taxon>
    </lineage>
</organism>
<dbReference type="Pfam" id="PF07883">
    <property type="entry name" value="Cupin_2"/>
    <property type="match status" value="1"/>
</dbReference>
<evidence type="ECO:0000313" key="5">
    <source>
        <dbReference type="EMBL" id="MCC2230428.1"/>
    </source>
</evidence>
<dbReference type="InterPro" id="IPR018060">
    <property type="entry name" value="HTH_AraC"/>
</dbReference>
<gene>
    <name evidence="5" type="ORF">LKD81_05360</name>
</gene>